<dbReference type="HOGENOM" id="CLU_029557_0_0_1"/>
<dbReference type="InterPro" id="IPR000156">
    <property type="entry name" value="Ran_bind_dom"/>
</dbReference>
<feature type="domain" description="RanBD1" evidence="2">
    <location>
        <begin position="459"/>
        <end position="551"/>
    </location>
</feature>
<feature type="compositionally biased region" description="Pro residues" evidence="1">
    <location>
        <begin position="287"/>
        <end position="299"/>
    </location>
</feature>
<dbReference type="AlphaFoldDB" id="A0A0C3DIT0"/>
<reference evidence="3 4" key="1">
    <citation type="submission" date="2014-04" db="EMBL/GenBank/DDBJ databases">
        <authorList>
            <consortium name="DOE Joint Genome Institute"/>
            <person name="Kuo A."/>
            <person name="Kohler A."/>
            <person name="Nagy L.G."/>
            <person name="Floudas D."/>
            <person name="Copeland A."/>
            <person name="Barry K.W."/>
            <person name="Cichocki N."/>
            <person name="Veneault-Fourrey C."/>
            <person name="LaButti K."/>
            <person name="Lindquist E.A."/>
            <person name="Lipzen A."/>
            <person name="Lundell T."/>
            <person name="Morin E."/>
            <person name="Murat C."/>
            <person name="Sun H."/>
            <person name="Tunlid A."/>
            <person name="Henrissat B."/>
            <person name="Grigoriev I.V."/>
            <person name="Hibbett D.S."/>
            <person name="Martin F."/>
            <person name="Nordberg H.P."/>
            <person name="Cantor M.N."/>
            <person name="Hua S.X."/>
        </authorList>
    </citation>
    <scope>NUCLEOTIDE SEQUENCE [LARGE SCALE GENOMIC DNA]</scope>
    <source>
        <strain evidence="3 4">Foug A</strain>
    </source>
</reference>
<feature type="compositionally biased region" description="Low complexity" evidence="1">
    <location>
        <begin position="412"/>
        <end position="421"/>
    </location>
</feature>
<dbReference type="SMART" id="SM00160">
    <property type="entry name" value="RanBD"/>
    <property type="match status" value="1"/>
</dbReference>
<feature type="region of interest" description="Disordered" evidence="1">
    <location>
        <begin position="1"/>
        <end position="252"/>
    </location>
</feature>
<feature type="compositionally biased region" description="Low complexity" evidence="1">
    <location>
        <begin position="339"/>
        <end position="353"/>
    </location>
</feature>
<keyword evidence="4" id="KW-1185">Reference proteome</keyword>
<feature type="compositionally biased region" description="Polar residues" evidence="1">
    <location>
        <begin position="194"/>
        <end position="208"/>
    </location>
</feature>
<feature type="region of interest" description="Disordered" evidence="1">
    <location>
        <begin position="277"/>
        <end position="382"/>
    </location>
</feature>
<dbReference type="InterPro" id="IPR011993">
    <property type="entry name" value="PH-like_dom_sf"/>
</dbReference>
<feature type="compositionally biased region" description="Basic and acidic residues" evidence="1">
    <location>
        <begin position="173"/>
        <end position="192"/>
    </location>
</feature>
<dbReference type="STRING" id="1036808.A0A0C3DIT0"/>
<dbReference type="SUPFAM" id="SSF50729">
    <property type="entry name" value="PH domain-like"/>
    <property type="match status" value="1"/>
</dbReference>
<organism evidence="3 4">
    <name type="scientific">Scleroderma citrinum Foug A</name>
    <dbReference type="NCBI Taxonomy" id="1036808"/>
    <lineage>
        <taxon>Eukaryota</taxon>
        <taxon>Fungi</taxon>
        <taxon>Dikarya</taxon>
        <taxon>Basidiomycota</taxon>
        <taxon>Agaricomycotina</taxon>
        <taxon>Agaricomycetes</taxon>
        <taxon>Agaricomycetidae</taxon>
        <taxon>Boletales</taxon>
        <taxon>Sclerodermatineae</taxon>
        <taxon>Sclerodermataceae</taxon>
        <taxon>Scleroderma</taxon>
    </lineage>
</organism>
<feature type="compositionally biased region" description="Polar residues" evidence="1">
    <location>
        <begin position="64"/>
        <end position="74"/>
    </location>
</feature>
<evidence type="ECO:0000313" key="3">
    <source>
        <dbReference type="EMBL" id="KIM55971.1"/>
    </source>
</evidence>
<reference evidence="4" key="2">
    <citation type="submission" date="2015-01" db="EMBL/GenBank/DDBJ databases">
        <title>Evolutionary Origins and Diversification of the Mycorrhizal Mutualists.</title>
        <authorList>
            <consortium name="DOE Joint Genome Institute"/>
            <consortium name="Mycorrhizal Genomics Consortium"/>
            <person name="Kohler A."/>
            <person name="Kuo A."/>
            <person name="Nagy L.G."/>
            <person name="Floudas D."/>
            <person name="Copeland A."/>
            <person name="Barry K.W."/>
            <person name="Cichocki N."/>
            <person name="Veneault-Fourrey C."/>
            <person name="LaButti K."/>
            <person name="Lindquist E.A."/>
            <person name="Lipzen A."/>
            <person name="Lundell T."/>
            <person name="Morin E."/>
            <person name="Murat C."/>
            <person name="Riley R."/>
            <person name="Ohm R."/>
            <person name="Sun H."/>
            <person name="Tunlid A."/>
            <person name="Henrissat B."/>
            <person name="Grigoriev I.V."/>
            <person name="Hibbett D.S."/>
            <person name="Martin F."/>
        </authorList>
    </citation>
    <scope>NUCLEOTIDE SEQUENCE [LARGE SCALE GENOMIC DNA]</scope>
    <source>
        <strain evidence="4">Foug A</strain>
    </source>
</reference>
<feature type="region of interest" description="Disordered" evidence="1">
    <location>
        <begin position="400"/>
        <end position="503"/>
    </location>
</feature>
<dbReference type="PROSITE" id="PS50196">
    <property type="entry name" value="RANBD1"/>
    <property type="match status" value="1"/>
</dbReference>
<accession>A0A0C3DIT0</accession>
<feature type="non-terminal residue" evidence="3">
    <location>
        <position position="596"/>
    </location>
</feature>
<feature type="compositionally biased region" description="Basic and acidic residues" evidence="1">
    <location>
        <begin position="211"/>
        <end position="226"/>
    </location>
</feature>
<feature type="compositionally biased region" description="Polar residues" evidence="1">
    <location>
        <begin position="240"/>
        <end position="250"/>
    </location>
</feature>
<dbReference type="Gene3D" id="2.30.29.30">
    <property type="entry name" value="Pleckstrin-homology domain (PH domain)/Phosphotyrosine-binding domain (PTB)"/>
    <property type="match status" value="1"/>
</dbReference>
<feature type="non-terminal residue" evidence="3">
    <location>
        <position position="1"/>
    </location>
</feature>
<feature type="compositionally biased region" description="Polar residues" evidence="1">
    <location>
        <begin position="325"/>
        <end position="335"/>
    </location>
</feature>
<dbReference type="EMBL" id="KN822124">
    <property type="protein sequence ID" value="KIM55971.1"/>
    <property type="molecule type" value="Genomic_DNA"/>
</dbReference>
<feature type="compositionally biased region" description="Low complexity" evidence="1">
    <location>
        <begin position="300"/>
        <end position="324"/>
    </location>
</feature>
<dbReference type="OrthoDB" id="185618at2759"/>
<feature type="compositionally biased region" description="Basic and acidic residues" evidence="1">
    <location>
        <begin position="462"/>
        <end position="484"/>
    </location>
</feature>
<protein>
    <recommendedName>
        <fullName evidence="2">RanBD1 domain-containing protein</fullName>
    </recommendedName>
</protein>
<name>A0A0C3DIT0_9AGAM</name>
<evidence type="ECO:0000259" key="2">
    <source>
        <dbReference type="PROSITE" id="PS50196"/>
    </source>
</evidence>
<dbReference type="InParanoid" id="A0A0C3DIT0"/>
<feature type="compositionally biased region" description="Acidic residues" evidence="1">
    <location>
        <begin position="442"/>
        <end position="453"/>
    </location>
</feature>
<proteinExistence type="predicted"/>
<gene>
    <name evidence="3" type="ORF">SCLCIDRAFT_53088</name>
</gene>
<feature type="compositionally biased region" description="Acidic residues" evidence="1">
    <location>
        <begin position="126"/>
        <end position="137"/>
    </location>
</feature>
<evidence type="ECO:0000256" key="1">
    <source>
        <dbReference type="SAM" id="MobiDB-lite"/>
    </source>
</evidence>
<dbReference type="Proteomes" id="UP000053989">
    <property type="component" value="Unassembled WGS sequence"/>
</dbReference>
<evidence type="ECO:0000313" key="4">
    <source>
        <dbReference type="Proteomes" id="UP000053989"/>
    </source>
</evidence>
<sequence>PSPSPSPEANDFVQQTLPRKREREVSLEPATPKTSLGANASDIKSPAKKGRVHLDTTLEEEDAPQQSRSRTPSHPDSPALSVSPPHEVKVRQISQGVEDINWRQRGTLHLNDPERPSFNPEVSNDKEDEQAIAEEESSQNVENPPCSIPPTHEAVADVDEAADVPSNLPPTRRHSESEGTEPEKGLKRKLADRGTSQGPESPSITTAPVETAKRPRDDGDKDDNPRVSKRPSPPPEGRENSSASGETTTPKFGGFMAYASVASPFASVKGQNVFIGASSSHQTKKPPTSPTPPSTPLPSIPGISTSLQSPFSQPSFPTRSQQPSLQQTPQNTATKRTGFEAFAGSSSPFASPFTHARPKSPLGSNSKSALARSKSPPRRAIQGMNAAVFTMYASGGTQMFAVPRPKRARADSLSGGSSRSSLEGKQSPALDQLRSNKNSASGEEEEGEREENEPTTSSTFSEKLRSAKDLEDDRSEEEKEKLTEQEGMADTTTVVLTGEEDEETIHQWKERGTGQLRLNVRRFDGGGARLVMRKEAVFTVILNVTLFPGMKCFLAQDPRYIRFSAIEGGTTIHYNLRAANAKIAQELLEEINANIP</sequence>
<dbReference type="Pfam" id="PF00638">
    <property type="entry name" value="Ran_BP1"/>
    <property type="match status" value="1"/>
</dbReference>